<reference evidence="2" key="1">
    <citation type="submission" date="2020-10" db="EMBL/GenBank/DDBJ databases">
        <authorList>
            <person name="Gilroy R."/>
        </authorList>
    </citation>
    <scope>NUCLEOTIDE SEQUENCE</scope>
    <source>
        <strain evidence="2">3924</strain>
    </source>
</reference>
<evidence type="ECO:0000259" key="1">
    <source>
        <dbReference type="SMART" id="SM00849"/>
    </source>
</evidence>
<sequence>MDRLRFFSIGSGSSGNCYYIGTGEYGFLIDAGVGIRAIKKALKERGLSMDNIWGVFITHDHTDHIKSVGTLGCKCFRPIYLTADMHKGIDRNYRVTEKLQPSACKYFHKGERIVIRDFEIQSFPVSHDATDSVGYSFTYGDQCFVIATDLGYINKEAADHIAKADYLVIEANYDETMLKNGPYPYPLKQRVRSHVGHLSNEHTARFLADNPSGRLTHVFLCHLSQENNTPETARRAVTEALAEKGITLEMVQPLERMQPSQVYMFRHYRQE</sequence>
<name>A0A940IEY6_9BACT</name>
<dbReference type="Gene3D" id="3.60.15.10">
    <property type="entry name" value="Ribonuclease Z/Hydroxyacylglutathione hydrolase-like"/>
    <property type="match status" value="1"/>
</dbReference>
<evidence type="ECO:0000313" key="3">
    <source>
        <dbReference type="Proteomes" id="UP000712007"/>
    </source>
</evidence>
<dbReference type="Pfam" id="PF12706">
    <property type="entry name" value="Lactamase_B_2"/>
    <property type="match status" value="1"/>
</dbReference>
<dbReference type="SUPFAM" id="SSF56281">
    <property type="entry name" value="Metallo-hydrolase/oxidoreductase"/>
    <property type="match status" value="1"/>
</dbReference>
<comment type="caution">
    <text evidence="2">The sequence shown here is derived from an EMBL/GenBank/DDBJ whole genome shotgun (WGS) entry which is preliminary data.</text>
</comment>
<accession>A0A940IEY6</accession>
<dbReference type="SMART" id="SM00849">
    <property type="entry name" value="Lactamase_B"/>
    <property type="match status" value="1"/>
</dbReference>
<proteinExistence type="predicted"/>
<dbReference type="EMBL" id="JADIMV010000102">
    <property type="protein sequence ID" value="MBO8440189.1"/>
    <property type="molecule type" value="Genomic_DNA"/>
</dbReference>
<dbReference type="InterPro" id="IPR052533">
    <property type="entry name" value="WalJ/YycJ-like"/>
</dbReference>
<feature type="domain" description="Metallo-beta-lactamase" evidence="1">
    <location>
        <begin position="14"/>
        <end position="197"/>
    </location>
</feature>
<organism evidence="2 3">
    <name type="scientific">Candidatus Aphodosoma intestinipullorum</name>
    <dbReference type="NCBI Taxonomy" id="2840674"/>
    <lineage>
        <taxon>Bacteria</taxon>
        <taxon>Pseudomonadati</taxon>
        <taxon>Bacteroidota</taxon>
        <taxon>Bacteroidia</taxon>
        <taxon>Bacteroidales</taxon>
        <taxon>Candidatus Aphodosoma</taxon>
    </lineage>
</organism>
<protein>
    <submittedName>
        <fullName evidence="2">MBL fold metallo-hydrolase</fullName>
    </submittedName>
</protein>
<dbReference type="InterPro" id="IPR036866">
    <property type="entry name" value="RibonucZ/Hydroxyglut_hydro"/>
</dbReference>
<gene>
    <name evidence="2" type="ORF">IAC51_06015</name>
</gene>
<dbReference type="AlphaFoldDB" id="A0A940IEY6"/>
<dbReference type="PANTHER" id="PTHR47619:SF1">
    <property type="entry name" value="EXODEOXYRIBONUCLEASE WALJ"/>
    <property type="match status" value="1"/>
</dbReference>
<dbReference type="Proteomes" id="UP000712007">
    <property type="component" value="Unassembled WGS sequence"/>
</dbReference>
<reference evidence="2" key="2">
    <citation type="journal article" date="2021" name="PeerJ">
        <title>Extensive microbial diversity within the chicken gut microbiome revealed by metagenomics and culture.</title>
        <authorList>
            <person name="Gilroy R."/>
            <person name="Ravi A."/>
            <person name="Getino M."/>
            <person name="Pursley I."/>
            <person name="Horton D.L."/>
            <person name="Alikhan N.F."/>
            <person name="Baker D."/>
            <person name="Gharbi K."/>
            <person name="Hall N."/>
            <person name="Watson M."/>
            <person name="Adriaenssens E.M."/>
            <person name="Foster-Nyarko E."/>
            <person name="Jarju S."/>
            <person name="Secka A."/>
            <person name="Antonio M."/>
            <person name="Oren A."/>
            <person name="Chaudhuri R.R."/>
            <person name="La Ragione R."/>
            <person name="Hildebrand F."/>
            <person name="Pallen M.J."/>
        </authorList>
    </citation>
    <scope>NUCLEOTIDE SEQUENCE</scope>
    <source>
        <strain evidence="2">3924</strain>
    </source>
</reference>
<dbReference type="PANTHER" id="PTHR47619">
    <property type="entry name" value="METALLO-HYDROLASE YYCJ-RELATED"/>
    <property type="match status" value="1"/>
</dbReference>
<evidence type="ECO:0000313" key="2">
    <source>
        <dbReference type="EMBL" id="MBO8440189.1"/>
    </source>
</evidence>
<dbReference type="InterPro" id="IPR001279">
    <property type="entry name" value="Metallo-B-lactamas"/>
</dbReference>